<organism evidence="2 3">
    <name type="scientific">Gracilariopsis chorda</name>
    <dbReference type="NCBI Taxonomy" id="448386"/>
    <lineage>
        <taxon>Eukaryota</taxon>
        <taxon>Rhodophyta</taxon>
        <taxon>Florideophyceae</taxon>
        <taxon>Rhodymeniophycidae</taxon>
        <taxon>Gracilariales</taxon>
        <taxon>Gracilariaceae</taxon>
        <taxon>Gracilariopsis</taxon>
    </lineage>
</organism>
<feature type="region of interest" description="Disordered" evidence="1">
    <location>
        <begin position="77"/>
        <end position="96"/>
    </location>
</feature>
<proteinExistence type="predicted"/>
<reference evidence="2 3" key="1">
    <citation type="journal article" date="2018" name="Mol. Biol. Evol.">
        <title>Analysis of the draft genome of the red seaweed Gracilariopsis chorda provides insights into genome size evolution in Rhodophyta.</title>
        <authorList>
            <person name="Lee J."/>
            <person name="Yang E.C."/>
            <person name="Graf L."/>
            <person name="Yang J.H."/>
            <person name="Qiu H."/>
            <person name="Zel Zion U."/>
            <person name="Chan C.X."/>
            <person name="Stephens T.G."/>
            <person name="Weber A.P.M."/>
            <person name="Boo G.H."/>
            <person name="Boo S.M."/>
            <person name="Kim K.M."/>
            <person name="Shin Y."/>
            <person name="Jung M."/>
            <person name="Lee S.J."/>
            <person name="Yim H.S."/>
            <person name="Lee J.H."/>
            <person name="Bhattacharya D."/>
            <person name="Yoon H.S."/>
        </authorList>
    </citation>
    <scope>NUCLEOTIDE SEQUENCE [LARGE SCALE GENOMIC DNA]</scope>
    <source>
        <strain evidence="2 3">SKKU-2015</strain>
        <tissue evidence="2">Whole body</tissue>
    </source>
</reference>
<dbReference type="Proteomes" id="UP000247409">
    <property type="component" value="Unassembled WGS sequence"/>
</dbReference>
<feature type="compositionally biased region" description="Basic and acidic residues" evidence="1">
    <location>
        <begin position="80"/>
        <end position="96"/>
    </location>
</feature>
<gene>
    <name evidence="2" type="ORF">BWQ96_06213</name>
</gene>
<keyword evidence="3" id="KW-1185">Reference proteome</keyword>
<evidence type="ECO:0000313" key="3">
    <source>
        <dbReference type="Proteomes" id="UP000247409"/>
    </source>
</evidence>
<protein>
    <submittedName>
        <fullName evidence="2">Uncharacterized protein</fullName>
    </submittedName>
</protein>
<evidence type="ECO:0000313" key="2">
    <source>
        <dbReference type="EMBL" id="PXF44040.1"/>
    </source>
</evidence>
<sequence length="96" mass="10752">MGMETLPTVSSSKQGKGYVLCEMIMIQDISCDARQVANILLDANSKNKGISLNYPCQFERDLDAQVLQEKDLFTNGKKNVQLDKDMTPADKPKQQK</sequence>
<dbReference type="EMBL" id="NBIV01000103">
    <property type="protein sequence ID" value="PXF44040.1"/>
    <property type="molecule type" value="Genomic_DNA"/>
</dbReference>
<dbReference type="AlphaFoldDB" id="A0A2V3ISF9"/>
<comment type="caution">
    <text evidence="2">The sequence shown here is derived from an EMBL/GenBank/DDBJ whole genome shotgun (WGS) entry which is preliminary data.</text>
</comment>
<evidence type="ECO:0000256" key="1">
    <source>
        <dbReference type="SAM" id="MobiDB-lite"/>
    </source>
</evidence>
<name>A0A2V3ISF9_9FLOR</name>
<accession>A0A2V3ISF9</accession>